<organism evidence="2 3">
    <name type="scientific">Effrenium voratum</name>
    <dbReference type="NCBI Taxonomy" id="2562239"/>
    <lineage>
        <taxon>Eukaryota</taxon>
        <taxon>Sar</taxon>
        <taxon>Alveolata</taxon>
        <taxon>Dinophyceae</taxon>
        <taxon>Suessiales</taxon>
        <taxon>Symbiodiniaceae</taxon>
        <taxon>Effrenium</taxon>
    </lineage>
</organism>
<evidence type="ECO:0000313" key="3">
    <source>
        <dbReference type="Proteomes" id="UP001178507"/>
    </source>
</evidence>
<dbReference type="EMBL" id="CAUJNA010001013">
    <property type="protein sequence ID" value="CAJ1383424.1"/>
    <property type="molecule type" value="Genomic_DNA"/>
</dbReference>
<dbReference type="AlphaFoldDB" id="A0AA36I9G1"/>
<accession>A0AA36I9G1</accession>
<proteinExistence type="predicted"/>
<reference evidence="2" key="1">
    <citation type="submission" date="2023-08" db="EMBL/GenBank/DDBJ databases">
        <authorList>
            <person name="Chen Y."/>
            <person name="Shah S."/>
            <person name="Dougan E. K."/>
            <person name="Thang M."/>
            <person name="Chan C."/>
        </authorList>
    </citation>
    <scope>NUCLEOTIDE SEQUENCE</scope>
</reference>
<comment type="caution">
    <text evidence="2">The sequence shown here is derived from an EMBL/GenBank/DDBJ whole genome shotgun (WGS) entry which is preliminary data.</text>
</comment>
<evidence type="ECO:0000256" key="1">
    <source>
        <dbReference type="SAM" id="MobiDB-lite"/>
    </source>
</evidence>
<keyword evidence="3" id="KW-1185">Reference proteome</keyword>
<dbReference type="Proteomes" id="UP001178507">
    <property type="component" value="Unassembled WGS sequence"/>
</dbReference>
<name>A0AA36I9G1_9DINO</name>
<gene>
    <name evidence="2" type="ORF">EVOR1521_LOCUS10543</name>
</gene>
<protein>
    <submittedName>
        <fullName evidence="2">Uncharacterized protein</fullName>
    </submittedName>
</protein>
<sequence>MDWQPRRLAAHPSQSEMLYYGPSGQYSQPLHFGPPAQFAQPWHSAAPSWPFAQPVQFAQQPVQSAQRYTLHSHPTAEPGQTRALDPTYCLLDERGNPKPFSSVSQVSGRNYEGMISSIFYSSGPRTLRAVQNQEAQERNRLETCKAAVADFLRTTVSDHVGDAMTKTGVGEQQAEVDTVYNGSFRNFAEQIKELCTVKVSATCDEVERVLVEVCSDSRFVAMKLFQIEIQSGLVGRNGFLDYRLCDRFQPSSIARPDRKSGSTP</sequence>
<feature type="region of interest" description="Disordered" evidence="1">
    <location>
        <begin position="62"/>
        <end position="83"/>
    </location>
</feature>
<evidence type="ECO:0000313" key="2">
    <source>
        <dbReference type="EMBL" id="CAJ1383424.1"/>
    </source>
</evidence>